<dbReference type="PANTHER" id="PTHR11439">
    <property type="entry name" value="GAG-POL-RELATED RETROTRANSPOSON"/>
    <property type="match status" value="1"/>
</dbReference>
<dbReference type="EMBL" id="MLFT02000007">
    <property type="protein sequence ID" value="PHT42940.1"/>
    <property type="molecule type" value="Genomic_DNA"/>
</dbReference>
<dbReference type="PANTHER" id="PTHR11439:SF520">
    <property type="entry name" value="CYSTEINE-RICH RLK (RECEPTOR-LIKE PROTEIN KINASE) 8"/>
    <property type="match status" value="1"/>
</dbReference>
<sequence length="225" mass="25836">MIIEDVPPPGWYPNSGASTHMTYDPTLLSSYASYNGSSQVMVDNPATYRQIVGWVQYLSSIGLDVQLDAVNMCSQFLHQPHQYHLQAVEWVFYYLKAKCDNIGEIHLSHNLVLHSRAKHGALDYNFVREKVSRDNPATYRQIVGWVQYLSSIGLDVQLDAVNMCSQFLHQPHQYHLQAVEWVFYYLKAKCDNIGEIHLSHNLVLHSRAKHGALDYNFVREKVSRG</sequence>
<dbReference type="OrthoDB" id="1306154at2759"/>
<accession>A0A2G2WCV1</accession>
<protein>
    <submittedName>
        <fullName evidence="1">Uncharacterized protein</fullName>
    </submittedName>
</protein>
<proteinExistence type="predicted"/>
<keyword evidence="2" id="KW-1185">Reference proteome</keyword>
<organism evidence="1 2">
    <name type="scientific">Capsicum baccatum</name>
    <name type="common">Peruvian pepper</name>
    <dbReference type="NCBI Taxonomy" id="33114"/>
    <lineage>
        <taxon>Eukaryota</taxon>
        <taxon>Viridiplantae</taxon>
        <taxon>Streptophyta</taxon>
        <taxon>Embryophyta</taxon>
        <taxon>Tracheophyta</taxon>
        <taxon>Spermatophyta</taxon>
        <taxon>Magnoliopsida</taxon>
        <taxon>eudicotyledons</taxon>
        <taxon>Gunneridae</taxon>
        <taxon>Pentapetalae</taxon>
        <taxon>asterids</taxon>
        <taxon>lamiids</taxon>
        <taxon>Solanales</taxon>
        <taxon>Solanaceae</taxon>
        <taxon>Solanoideae</taxon>
        <taxon>Capsiceae</taxon>
        <taxon>Capsicum</taxon>
    </lineage>
</organism>
<comment type="caution">
    <text evidence="1">The sequence shown here is derived from an EMBL/GenBank/DDBJ whole genome shotgun (WGS) entry which is preliminary data.</text>
</comment>
<evidence type="ECO:0000313" key="2">
    <source>
        <dbReference type="Proteomes" id="UP000224567"/>
    </source>
</evidence>
<name>A0A2G2WCV1_CAPBA</name>
<reference evidence="2" key="2">
    <citation type="journal article" date="2017" name="J. Anim. Genet.">
        <title>Multiple reference genome sequences of hot pepper reveal the massive evolution of plant disease resistance genes by retroduplication.</title>
        <authorList>
            <person name="Kim S."/>
            <person name="Park J."/>
            <person name="Yeom S.-I."/>
            <person name="Kim Y.-M."/>
            <person name="Seo E."/>
            <person name="Kim K.-T."/>
            <person name="Kim M.-S."/>
            <person name="Lee J.M."/>
            <person name="Cheong K."/>
            <person name="Shin H.-S."/>
            <person name="Kim S.-B."/>
            <person name="Han K."/>
            <person name="Lee J."/>
            <person name="Park M."/>
            <person name="Lee H.-A."/>
            <person name="Lee H.-Y."/>
            <person name="Lee Y."/>
            <person name="Oh S."/>
            <person name="Lee J.H."/>
            <person name="Choi E."/>
            <person name="Choi E."/>
            <person name="Lee S.E."/>
            <person name="Jeon J."/>
            <person name="Kim H."/>
            <person name="Choi G."/>
            <person name="Song H."/>
            <person name="Lee J."/>
            <person name="Lee S.-C."/>
            <person name="Kwon J.-K."/>
            <person name="Lee H.-Y."/>
            <person name="Koo N."/>
            <person name="Hong Y."/>
            <person name="Kim R.W."/>
            <person name="Kang W.-H."/>
            <person name="Huh J.H."/>
            <person name="Kang B.-C."/>
            <person name="Yang T.-J."/>
            <person name="Lee Y.-H."/>
            <person name="Bennetzen J.L."/>
            <person name="Choi D."/>
        </authorList>
    </citation>
    <scope>NUCLEOTIDE SEQUENCE [LARGE SCALE GENOMIC DNA]</scope>
    <source>
        <strain evidence="2">cv. PBC81</strain>
    </source>
</reference>
<dbReference type="Proteomes" id="UP000224567">
    <property type="component" value="Unassembled WGS sequence"/>
</dbReference>
<gene>
    <name evidence="1" type="ORF">CQW23_16965</name>
</gene>
<evidence type="ECO:0000313" key="1">
    <source>
        <dbReference type="EMBL" id="PHT42940.1"/>
    </source>
</evidence>
<dbReference type="AlphaFoldDB" id="A0A2G2WCV1"/>
<reference evidence="1 2" key="1">
    <citation type="journal article" date="2017" name="Genome Biol.">
        <title>New reference genome sequences of hot pepper reveal the massive evolution of plant disease-resistance genes by retroduplication.</title>
        <authorList>
            <person name="Kim S."/>
            <person name="Park J."/>
            <person name="Yeom S.I."/>
            <person name="Kim Y.M."/>
            <person name="Seo E."/>
            <person name="Kim K.T."/>
            <person name="Kim M.S."/>
            <person name="Lee J.M."/>
            <person name="Cheong K."/>
            <person name="Shin H.S."/>
            <person name="Kim S.B."/>
            <person name="Han K."/>
            <person name="Lee J."/>
            <person name="Park M."/>
            <person name="Lee H.A."/>
            <person name="Lee H.Y."/>
            <person name="Lee Y."/>
            <person name="Oh S."/>
            <person name="Lee J.H."/>
            <person name="Choi E."/>
            <person name="Choi E."/>
            <person name="Lee S.E."/>
            <person name="Jeon J."/>
            <person name="Kim H."/>
            <person name="Choi G."/>
            <person name="Song H."/>
            <person name="Lee J."/>
            <person name="Lee S.C."/>
            <person name="Kwon J.K."/>
            <person name="Lee H.Y."/>
            <person name="Koo N."/>
            <person name="Hong Y."/>
            <person name="Kim R.W."/>
            <person name="Kang W.H."/>
            <person name="Huh J.H."/>
            <person name="Kang B.C."/>
            <person name="Yang T.J."/>
            <person name="Lee Y.H."/>
            <person name="Bennetzen J.L."/>
            <person name="Choi D."/>
        </authorList>
    </citation>
    <scope>NUCLEOTIDE SEQUENCE [LARGE SCALE GENOMIC DNA]</scope>
    <source>
        <strain evidence="2">cv. PBC81</strain>
    </source>
</reference>